<reference evidence="2" key="1">
    <citation type="journal article" date="2019" name="Int. J. Syst. Evol. Microbiol.">
        <title>The Global Catalogue of Microorganisms (GCM) 10K type strain sequencing project: providing services to taxonomists for standard genome sequencing and annotation.</title>
        <authorList>
            <consortium name="The Broad Institute Genomics Platform"/>
            <consortium name="The Broad Institute Genome Sequencing Center for Infectious Disease"/>
            <person name="Wu L."/>
            <person name="Ma J."/>
        </authorList>
    </citation>
    <scope>NUCLEOTIDE SEQUENCE [LARGE SCALE GENOMIC DNA]</scope>
    <source>
        <strain evidence="2">JCM 14900</strain>
    </source>
</reference>
<gene>
    <name evidence="1" type="ORF">GCM10009775_32610</name>
</gene>
<organism evidence="1 2">
    <name type="scientific">Microbacterium aoyamense</name>
    <dbReference type="NCBI Taxonomy" id="344166"/>
    <lineage>
        <taxon>Bacteria</taxon>
        <taxon>Bacillati</taxon>
        <taxon>Actinomycetota</taxon>
        <taxon>Actinomycetes</taxon>
        <taxon>Micrococcales</taxon>
        <taxon>Microbacteriaceae</taxon>
        <taxon>Microbacterium</taxon>
    </lineage>
</organism>
<comment type="caution">
    <text evidence="1">The sequence shown here is derived from an EMBL/GenBank/DDBJ whole genome shotgun (WGS) entry which is preliminary data.</text>
</comment>
<evidence type="ECO:0000313" key="2">
    <source>
        <dbReference type="Proteomes" id="UP001501343"/>
    </source>
</evidence>
<name>A0ABP5B9I6_9MICO</name>
<sequence length="50" mass="5964">MHPLMYGYFLPDSVEVSREAAERHARRTRPEERARALFPQRLAFRVALQH</sequence>
<keyword evidence="2" id="KW-1185">Reference proteome</keyword>
<accession>A0ABP5B9I6</accession>
<dbReference type="Proteomes" id="UP001501343">
    <property type="component" value="Unassembled WGS sequence"/>
</dbReference>
<proteinExistence type="predicted"/>
<dbReference type="EMBL" id="BAAAOF010000008">
    <property type="protein sequence ID" value="GAA1937987.1"/>
    <property type="molecule type" value="Genomic_DNA"/>
</dbReference>
<evidence type="ECO:0000313" key="1">
    <source>
        <dbReference type="EMBL" id="GAA1937987.1"/>
    </source>
</evidence>
<protein>
    <submittedName>
        <fullName evidence="1">Uncharacterized protein</fullName>
    </submittedName>
</protein>
<dbReference type="RefSeq" id="WP_248152048.1">
    <property type="nucleotide sequence ID" value="NZ_BAAAOF010000008.1"/>
</dbReference>